<name>A0A9W7AUH4_9STRA</name>
<sequence length="130" mass="14898">MSHKNVAMRSSSRLKAQELGGERSGEDGESQNQGQIQGPLDAVLAPTKKDDFMATDDFRRLLKGYVDVAELFRTFRLASKPWQRIAEEKIDREFESGVLAFHDGRDVSHEVAVPLKERRERGTRFWRSSF</sequence>
<dbReference type="EMBL" id="BRXW01000751">
    <property type="protein sequence ID" value="GMH76215.1"/>
    <property type="molecule type" value="Genomic_DNA"/>
</dbReference>
<dbReference type="AlphaFoldDB" id="A0A9W7AUH4"/>
<evidence type="ECO:0000313" key="3">
    <source>
        <dbReference type="Proteomes" id="UP001165122"/>
    </source>
</evidence>
<dbReference type="Proteomes" id="UP001165122">
    <property type="component" value="Unassembled WGS sequence"/>
</dbReference>
<protein>
    <submittedName>
        <fullName evidence="2">Uncharacterized protein</fullName>
    </submittedName>
</protein>
<proteinExistence type="predicted"/>
<accession>A0A9W7AUH4</accession>
<dbReference type="OrthoDB" id="10549524at2759"/>
<comment type="caution">
    <text evidence="2">The sequence shown here is derived from an EMBL/GenBank/DDBJ whole genome shotgun (WGS) entry which is preliminary data.</text>
</comment>
<feature type="region of interest" description="Disordered" evidence="1">
    <location>
        <begin position="1"/>
        <end position="41"/>
    </location>
</feature>
<organism evidence="2 3">
    <name type="scientific">Triparma laevis f. longispina</name>
    <dbReference type="NCBI Taxonomy" id="1714387"/>
    <lineage>
        <taxon>Eukaryota</taxon>
        <taxon>Sar</taxon>
        <taxon>Stramenopiles</taxon>
        <taxon>Ochrophyta</taxon>
        <taxon>Bolidophyceae</taxon>
        <taxon>Parmales</taxon>
        <taxon>Triparmaceae</taxon>
        <taxon>Triparma</taxon>
    </lineage>
</organism>
<reference evidence="3" key="1">
    <citation type="journal article" date="2023" name="Commun. Biol.">
        <title>Genome analysis of Parmales, the sister group of diatoms, reveals the evolutionary specialization of diatoms from phago-mixotrophs to photoautotrophs.</title>
        <authorList>
            <person name="Ban H."/>
            <person name="Sato S."/>
            <person name="Yoshikawa S."/>
            <person name="Yamada K."/>
            <person name="Nakamura Y."/>
            <person name="Ichinomiya M."/>
            <person name="Sato N."/>
            <person name="Blanc-Mathieu R."/>
            <person name="Endo H."/>
            <person name="Kuwata A."/>
            <person name="Ogata H."/>
        </authorList>
    </citation>
    <scope>NUCLEOTIDE SEQUENCE [LARGE SCALE GENOMIC DNA]</scope>
    <source>
        <strain evidence="3">NIES 3700</strain>
    </source>
</reference>
<gene>
    <name evidence="2" type="ORF">TrLO_g4031</name>
</gene>
<evidence type="ECO:0000256" key="1">
    <source>
        <dbReference type="SAM" id="MobiDB-lite"/>
    </source>
</evidence>
<keyword evidence="3" id="KW-1185">Reference proteome</keyword>
<evidence type="ECO:0000313" key="2">
    <source>
        <dbReference type="EMBL" id="GMH76215.1"/>
    </source>
</evidence>